<feature type="region of interest" description="Disordered" evidence="1">
    <location>
        <begin position="148"/>
        <end position="167"/>
    </location>
</feature>
<proteinExistence type="predicted"/>
<gene>
    <name evidence="3" type="ORF">HD600_000999</name>
</gene>
<evidence type="ECO:0000313" key="4">
    <source>
        <dbReference type="Proteomes" id="UP000517712"/>
    </source>
</evidence>
<feature type="transmembrane region" description="Helical" evidence="2">
    <location>
        <begin position="118"/>
        <end position="140"/>
    </location>
</feature>
<dbReference type="AlphaFoldDB" id="A0A7W9CC03"/>
<organism evidence="3 4">
    <name type="scientific">Microbacterium ginsengiterrae</name>
    <dbReference type="NCBI Taxonomy" id="546115"/>
    <lineage>
        <taxon>Bacteria</taxon>
        <taxon>Bacillati</taxon>
        <taxon>Actinomycetota</taxon>
        <taxon>Actinomycetes</taxon>
        <taxon>Micrococcales</taxon>
        <taxon>Microbacteriaceae</taxon>
        <taxon>Microbacterium</taxon>
    </lineage>
</organism>
<protein>
    <submittedName>
        <fullName evidence="3">Uncharacterized protein</fullName>
    </submittedName>
</protein>
<feature type="transmembrane region" description="Helical" evidence="2">
    <location>
        <begin position="36"/>
        <end position="61"/>
    </location>
</feature>
<comment type="caution">
    <text evidence="3">The sequence shown here is derived from an EMBL/GenBank/DDBJ whole genome shotgun (WGS) entry which is preliminary data.</text>
</comment>
<feature type="transmembrane region" description="Helical" evidence="2">
    <location>
        <begin position="73"/>
        <end position="93"/>
    </location>
</feature>
<dbReference type="EMBL" id="JACHMU010000001">
    <property type="protein sequence ID" value="MBB5742502.1"/>
    <property type="molecule type" value="Genomic_DNA"/>
</dbReference>
<feature type="transmembrane region" description="Helical" evidence="2">
    <location>
        <begin position="7"/>
        <end position="30"/>
    </location>
</feature>
<evidence type="ECO:0000256" key="2">
    <source>
        <dbReference type="SAM" id="Phobius"/>
    </source>
</evidence>
<reference evidence="3 4" key="1">
    <citation type="submission" date="2020-08" db="EMBL/GenBank/DDBJ databases">
        <title>Sequencing the genomes of 1000 actinobacteria strains.</title>
        <authorList>
            <person name="Klenk H.-P."/>
        </authorList>
    </citation>
    <scope>NUCLEOTIDE SEQUENCE [LARGE SCALE GENOMIC DNA]</scope>
    <source>
        <strain evidence="3 4">DSM 24823</strain>
    </source>
</reference>
<evidence type="ECO:0000256" key="1">
    <source>
        <dbReference type="SAM" id="MobiDB-lite"/>
    </source>
</evidence>
<dbReference type="Proteomes" id="UP000517712">
    <property type="component" value="Unassembled WGS sequence"/>
</dbReference>
<evidence type="ECO:0000313" key="3">
    <source>
        <dbReference type="EMBL" id="MBB5742502.1"/>
    </source>
</evidence>
<dbReference type="RefSeq" id="WP_184281967.1">
    <property type="nucleotide sequence ID" value="NZ_BAAAPG010000001.1"/>
</dbReference>
<keyword evidence="2" id="KW-0812">Transmembrane</keyword>
<accession>A0A7W9CC03</accession>
<keyword evidence="2" id="KW-0472">Membrane</keyword>
<keyword evidence="2" id="KW-1133">Transmembrane helix</keyword>
<sequence>MRLTNRFVRVFQWIAPVLLTGFVVFGRGLLGAPLGWMAAIGLFLGPVVALLMYIPPVVFVFDRVAAAARKSRLAYDITSYVLWASLIVMGLTLQDGGDDGVYGSVLSEWGVLGDDATVLAFAVAMMIASVAWLATLAAAITSVTLSRHPGTPPAAPVTRADAPFTAP</sequence>
<keyword evidence="4" id="KW-1185">Reference proteome</keyword>
<name>A0A7W9CC03_9MICO</name>